<dbReference type="Proteomes" id="UP001597521">
    <property type="component" value="Unassembled WGS sequence"/>
</dbReference>
<protein>
    <submittedName>
        <fullName evidence="3">TadE/TadG family type IV pilus assembly protein</fullName>
    </submittedName>
</protein>
<comment type="caution">
    <text evidence="3">The sequence shown here is derived from an EMBL/GenBank/DDBJ whole genome shotgun (WGS) entry which is preliminary data.</text>
</comment>
<keyword evidence="1" id="KW-1133">Transmembrane helix</keyword>
<proteinExistence type="predicted"/>
<dbReference type="RefSeq" id="WP_386833580.1">
    <property type="nucleotide sequence ID" value="NZ_JBHUNP010000001.1"/>
</dbReference>
<evidence type="ECO:0000256" key="1">
    <source>
        <dbReference type="SAM" id="Phobius"/>
    </source>
</evidence>
<reference evidence="4" key="1">
    <citation type="journal article" date="2019" name="Int. J. Syst. Evol. Microbiol.">
        <title>The Global Catalogue of Microorganisms (GCM) 10K type strain sequencing project: providing services to taxonomists for standard genome sequencing and annotation.</title>
        <authorList>
            <consortium name="The Broad Institute Genomics Platform"/>
            <consortium name="The Broad Institute Genome Sequencing Center for Infectious Disease"/>
            <person name="Wu L."/>
            <person name="Ma J."/>
        </authorList>
    </citation>
    <scope>NUCLEOTIDE SEQUENCE [LARGE SCALE GENOMIC DNA]</scope>
    <source>
        <strain evidence="4">CCM 7427</strain>
    </source>
</reference>
<dbReference type="Pfam" id="PF07811">
    <property type="entry name" value="TadE"/>
    <property type="match status" value="1"/>
</dbReference>
<keyword evidence="1" id="KW-0812">Transmembrane</keyword>
<organism evidence="3 4">
    <name type="scientific">Devosia albogilva</name>
    <dbReference type="NCBI Taxonomy" id="429726"/>
    <lineage>
        <taxon>Bacteria</taxon>
        <taxon>Pseudomonadati</taxon>
        <taxon>Pseudomonadota</taxon>
        <taxon>Alphaproteobacteria</taxon>
        <taxon>Hyphomicrobiales</taxon>
        <taxon>Devosiaceae</taxon>
        <taxon>Devosia</taxon>
    </lineage>
</organism>
<name>A0ABW5QL07_9HYPH</name>
<keyword evidence="1" id="KW-0472">Membrane</keyword>
<dbReference type="EMBL" id="JBHUNP010000001">
    <property type="protein sequence ID" value="MFD2648415.1"/>
    <property type="molecule type" value="Genomic_DNA"/>
</dbReference>
<feature type="domain" description="TadE-like" evidence="2">
    <location>
        <begin position="18"/>
        <end position="60"/>
    </location>
</feature>
<gene>
    <name evidence="3" type="ORF">ACFSX5_11485</name>
</gene>
<feature type="transmembrane region" description="Helical" evidence="1">
    <location>
        <begin position="21"/>
        <end position="47"/>
    </location>
</feature>
<keyword evidence="4" id="KW-1185">Reference proteome</keyword>
<evidence type="ECO:0000313" key="3">
    <source>
        <dbReference type="EMBL" id="MFD2648415.1"/>
    </source>
</evidence>
<evidence type="ECO:0000259" key="2">
    <source>
        <dbReference type="Pfam" id="PF07811"/>
    </source>
</evidence>
<sequence length="177" mass="19091">MIDRLRAHTKRFSSNESGVTAIEFGLLALPFFAVLGAILETSVIFIAGQVLESALHDAGRLVRTGQTQTGFDLLAFRADLCSRTYGLFGDCSGIFVEVRPVGLFGSATPTAPVDATCISACTWTRPEHFDDGGPNSVMLGQAYFRWQTIVGLDLGLNNLGDGRRLLGSVTVFQNEPF</sequence>
<accession>A0ABW5QL07</accession>
<dbReference type="InterPro" id="IPR012495">
    <property type="entry name" value="TadE-like_dom"/>
</dbReference>
<evidence type="ECO:0000313" key="4">
    <source>
        <dbReference type="Proteomes" id="UP001597521"/>
    </source>
</evidence>